<organism evidence="2 3">
    <name type="scientific">Aduncisulcus paluster</name>
    <dbReference type="NCBI Taxonomy" id="2918883"/>
    <lineage>
        <taxon>Eukaryota</taxon>
        <taxon>Metamonada</taxon>
        <taxon>Carpediemonas-like organisms</taxon>
        <taxon>Aduncisulcus</taxon>
    </lineage>
</organism>
<proteinExistence type="predicted"/>
<reference evidence="2" key="1">
    <citation type="submission" date="2022-03" db="EMBL/GenBank/DDBJ databases">
        <title>Draft genome sequence of Aduncisulcus paluster, a free-living microaerophilic Fornicata.</title>
        <authorList>
            <person name="Yuyama I."/>
            <person name="Kume K."/>
            <person name="Tamura T."/>
            <person name="Inagaki Y."/>
            <person name="Hashimoto T."/>
        </authorList>
    </citation>
    <scope>NUCLEOTIDE SEQUENCE</scope>
    <source>
        <strain evidence="2">NY0171</strain>
    </source>
</reference>
<evidence type="ECO:0000256" key="1">
    <source>
        <dbReference type="SAM" id="MobiDB-lite"/>
    </source>
</evidence>
<feature type="compositionally biased region" description="Basic and acidic residues" evidence="1">
    <location>
        <begin position="71"/>
        <end position="91"/>
    </location>
</feature>
<evidence type="ECO:0000313" key="3">
    <source>
        <dbReference type="Proteomes" id="UP001057375"/>
    </source>
</evidence>
<gene>
    <name evidence="2" type="ORF">ADUPG1_013711</name>
</gene>
<evidence type="ECO:0008006" key="4">
    <source>
        <dbReference type="Google" id="ProtNLM"/>
    </source>
</evidence>
<dbReference type="EMBL" id="BQXS01012725">
    <property type="protein sequence ID" value="GKT27251.1"/>
    <property type="molecule type" value="Genomic_DNA"/>
</dbReference>
<name>A0ABQ5K3W4_9EUKA</name>
<keyword evidence="3" id="KW-1185">Reference proteome</keyword>
<sequence length="241" mass="27552">MDKEKDPMTEIDERFADEIVKNMDLSGVSREMFAKVTKYILQSIQTVSEVEKRELAKTSESTSTEGDVELSDTKEISSTLDEMKIEEKKDEDGESEEKETKSKGNKLLEFIKGDLSKRDIDAEVKDMDEETFKESLKGMAAYSYMVALNFLPFVKSVDSTLITFLKKSPHVVGEERQRCVKIGVCCKKVLKEITQNRFIEAVIYFMMLSDLGELPKEYIKEYVGPKMEELEKIEQEGCAAQ</sequence>
<feature type="region of interest" description="Disordered" evidence="1">
    <location>
        <begin position="50"/>
        <end position="102"/>
    </location>
</feature>
<comment type="caution">
    <text evidence="2">The sequence shown here is derived from an EMBL/GenBank/DDBJ whole genome shotgun (WGS) entry which is preliminary data.</text>
</comment>
<evidence type="ECO:0000313" key="2">
    <source>
        <dbReference type="EMBL" id="GKT27251.1"/>
    </source>
</evidence>
<protein>
    <recommendedName>
        <fullName evidence="4">FRIGIDA-like protein</fullName>
    </recommendedName>
</protein>
<accession>A0ABQ5K3W4</accession>
<dbReference type="Proteomes" id="UP001057375">
    <property type="component" value="Unassembled WGS sequence"/>
</dbReference>